<evidence type="ECO:0000256" key="6">
    <source>
        <dbReference type="ARBA" id="ARBA00022989"/>
    </source>
</evidence>
<protein>
    <submittedName>
        <fullName evidence="10">Beta 3-glucosyltransferase b</fullName>
    </submittedName>
</protein>
<sequence length="359" mass="40604">KNRYTYGEHMKNVLTLLGAIKYIFFSLFSSSLAEVRDVVFVIQSQKNSYHTHRAEQKRTELLHQAQTLNQVVLRYTHTWTVLNALVKICLCSFIIILYCKESNVNLHNHLQMLSKFKTRKVMVSGQTLHDDEPTIIHDYAFSQDPYSFTYLDFMAGWALSCPLAKTAEHVNYELPKLDFTMRHALLLLLMFQIVLYIWEEGRGPALTAVNEFCSELHSLSSTEDCAMTVNTLSACGNLVQKEDVFVAVNTCQRFNADRGGCSQTISFFLYSYRMVFSRVALQNILAGGYSCRSLDAADDMVIGMCLTTLGLPVTHSPLFHQVAYTPAHCQLTCCLLCCSIATKTQVNDAFSTQAEQQIS</sequence>
<evidence type="ECO:0000259" key="9">
    <source>
        <dbReference type="Pfam" id="PF02434"/>
    </source>
</evidence>
<dbReference type="Gene3D" id="3.90.550.50">
    <property type="match status" value="1"/>
</dbReference>
<feature type="transmembrane region" description="Helical" evidence="8">
    <location>
        <begin position="179"/>
        <end position="198"/>
    </location>
</feature>
<evidence type="ECO:0000256" key="8">
    <source>
        <dbReference type="SAM" id="Phobius"/>
    </source>
</evidence>
<feature type="domain" description="Fringe-like glycosyltransferase" evidence="9">
    <location>
        <begin position="274"/>
        <end position="322"/>
    </location>
</feature>
<dbReference type="Proteomes" id="UP000472262">
    <property type="component" value="Unassembled WGS sequence"/>
</dbReference>
<keyword evidence="5" id="KW-0735">Signal-anchor</keyword>
<dbReference type="AlphaFoldDB" id="A0A672NZS3"/>
<keyword evidence="3" id="KW-0808">Transferase</keyword>
<evidence type="ECO:0000256" key="4">
    <source>
        <dbReference type="ARBA" id="ARBA00022692"/>
    </source>
</evidence>
<evidence type="ECO:0000256" key="5">
    <source>
        <dbReference type="ARBA" id="ARBA00022968"/>
    </source>
</evidence>
<evidence type="ECO:0000313" key="11">
    <source>
        <dbReference type="Proteomes" id="UP000472262"/>
    </source>
</evidence>
<dbReference type="Ensembl" id="ENSSGRT00000060354.1">
    <property type="protein sequence ID" value="ENSSGRP00000056537.1"/>
    <property type="gene ID" value="ENSSGRG00000029578.1"/>
</dbReference>
<dbReference type="OMA" id="VIGMCLT"/>
<feature type="transmembrane region" description="Helical" evidence="8">
    <location>
        <begin position="12"/>
        <end position="33"/>
    </location>
</feature>
<evidence type="ECO:0000313" key="10">
    <source>
        <dbReference type="Ensembl" id="ENSSGRP00000056537.1"/>
    </source>
</evidence>
<dbReference type="GO" id="GO:0016757">
    <property type="term" value="F:glycosyltransferase activity"/>
    <property type="evidence" value="ECO:0007669"/>
    <property type="project" value="UniProtKB-KW"/>
</dbReference>
<name>A0A672NZS3_SINGR</name>
<dbReference type="Pfam" id="PF02434">
    <property type="entry name" value="Fringe"/>
    <property type="match status" value="1"/>
</dbReference>
<dbReference type="GO" id="GO:0016020">
    <property type="term" value="C:membrane"/>
    <property type="evidence" value="ECO:0007669"/>
    <property type="project" value="UniProtKB-SubCell"/>
</dbReference>
<keyword evidence="4 8" id="KW-0812">Transmembrane</keyword>
<comment type="subcellular location">
    <subcellularLocation>
        <location evidence="1">Membrane</location>
        <topology evidence="1">Single-pass type II membrane protein</topology>
    </subcellularLocation>
</comment>
<keyword evidence="7 8" id="KW-0472">Membrane</keyword>
<keyword evidence="11" id="KW-1185">Reference proteome</keyword>
<keyword evidence="6 8" id="KW-1133">Transmembrane helix</keyword>
<evidence type="ECO:0000256" key="2">
    <source>
        <dbReference type="ARBA" id="ARBA00022676"/>
    </source>
</evidence>
<reference evidence="10" key="1">
    <citation type="submission" date="2025-08" db="UniProtKB">
        <authorList>
            <consortium name="Ensembl"/>
        </authorList>
    </citation>
    <scope>IDENTIFICATION</scope>
</reference>
<dbReference type="InterPro" id="IPR003378">
    <property type="entry name" value="Fringe-like_glycosylTrfase"/>
</dbReference>
<dbReference type="InParanoid" id="A0A672NZS3"/>
<evidence type="ECO:0000256" key="3">
    <source>
        <dbReference type="ARBA" id="ARBA00022679"/>
    </source>
</evidence>
<accession>A0A672NZS3</accession>
<proteinExistence type="predicted"/>
<evidence type="ECO:0000256" key="1">
    <source>
        <dbReference type="ARBA" id="ARBA00004606"/>
    </source>
</evidence>
<reference evidence="10" key="2">
    <citation type="submission" date="2025-09" db="UniProtKB">
        <authorList>
            <consortium name="Ensembl"/>
        </authorList>
    </citation>
    <scope>IDENTIFICATION</scope>
</reference>
<keyword evidence="2" id="KW-0328">Glycosyltransferase</keyword>
<evidence type="ECO:0000256" key="7">
    <source>
        <dbReference type="ARBA" id="ARBA00023136"/>
    </source>
</evidence>
<feature type="transmembrane region" description="Helical" evidence="8">
    <location>
        <begin position="79"/>
        <end position="99"/>
    </location>
</feature>
<organism evidence="10 11">
    <name type="scientific">Sinocyclocheilus grahami</name>
    <name type="common">Dianchi golden-line fish</name>
    <name type="synonym">Barbus grahami</name>
    <dbReference type="NCBI Taxonomy" id="75366"/>
    <lineage>
        <taxon>Eukaryota</taxon>
        <taxon>Metazoa</taxon>
        <taxon>Chordata</taxon>
        <taxon>Craniata</taxon>
        <taxon>Vertebrata</taxon>
        <taxon>Euteleostomi</taxon>
        <taxon>Actinopterygii</taxon>
        <taxon>Neopterygii</taxon>
        <taxon>Teleostei</taxon>
        <taxon>Ostariophysi</taxon>
        <taxon>Cypriniformes</taxon>
        <taxon>Cyprinidae</taxon>
        <taxon>Cyprininae</taxon>
        <taxon>Sinocyclocheilus</taxon>
    </lineage>
</organism>